<comment type="caution">
    <text evidence="2">The sequence shown here is derived from an EMBL/GenBank/DDBJ whole genome shotgun (WGS) entry which is preliminary data.</text>
</comment>
<dbReference type="AlphaFoldDB" id="A0A2T0QTL8"/>
<accession>A0A2T0QTL8</accession>
<dbReference type="EMBL" id="PVZF01000024">
    <property type="protein sequence ID" value="PRY08411.1"/>
    <property type="molecule type" value="Genomic_DNA"/>
</dbReference>
<proteinExistence type="predicted"/>
<reference evidence="2 3" key="1">
    <citation type="submission" date="2018-03" db="EMBL/GenBank/DDBJ databases">
        <title>Genomic Encyclopedia of Archaeal and Bacterial Type Strains, Phase II (KMG-II): from individual species to whole genera.</title>
        <authorList>
            <person name="Goeker M."/>
        </authorList>
    </citation>
    <scope>NUCLEOTIDE SEQUENCE [LARGE SCALE GENOMIC DNA]</scope>
    <source>
        <strain evidence="2 3">DSM 19711</strain>
    </source>
</reference>
<evidence type="ECO:0000256" key="1">
    <source>
        <dbReference type="SAM" id="MobiDB-lite"/>
    </source>
</evidence>
<keyword evidence="3" id="KW-1185">Reference proteome</keyword>
<dbReference type="OrthoDB" id="4562258at2"/>
<evidence type="ECO:0000313" key="3">
    <source>
        <dbReference type="Proteomes" id="UP000238083"/>
    </source>
</evidence>
<gene>
    <name evidence="2" type="ORF">CLV37_1246</name>
</gene>
<evidence type="ECO:0000313" key="2">
    <source>
        <dbReference type="EMBL" id="PRY08411.1"/>
    </source>
</evidence>
<dbReference type="Proteomes" id="UP000238083">
    <property type="component" value="Unassembled WGS sequence"/>
</dbReference>
<name>A0A2T0QTL8_9ACTN</name>
<protein>
    <submittedName>
        <fullName evidence="2">Uncharacterized protein</fullName>
    </submittedName>
</protein>
<sequence>MTEHQGVEHHDLDTIEDLKAVVERVAAGTSPAVLHRGVEPVAIVVTPAWYEAAEKAMEKRQVDRDRPSRAVRMAGVVVPTAGTVVHLTPEQVKEARTERGGFTERQLAEWGVRWPAPNGWSKVITSPTGRPADAIEPWEDQES</sequence>
<dbReference type="RefSeq" id="WP_146149596.1">
    <property type="nucleotide sequence ID" value="NZ_PVZF01000024.1"/>
</dbReference>
<feature type="region of interest" description="Disordered" evidence="1">
    <location>
        <begin position="118"/>
        <end position="143"/>
    </location>
</feature>
<organism evidence="2 3">
    <name type="scientific">Kineococcus rhizosphaerae</name>
    <dbReference type="NCBI Taxonomy" id="559628"/>
    <lineage>
        <taxon>Bacteria</taxon>
        <taxon>Bacillati</taxon>
        <taxon>Actinomycetota</taxon>
        <taxon>Actinomycetes</taxon>
        <taxon>Kineosporiales</taxon>
        <taxon>Kineosporiaceae</taxon>
        <taxon>Kineococcus</taxon>
    </lineage>
</organism>